<dbReference type="AlphaFoldDB" id="A0A511RMP6"/>
<comment type="caution">
    <text evidence="1">The sequence shown here is derived from an EMBL/GenBank/DDBJ whole genome shotgun (WGS) entry which is preliminary data.</text>
</comment>
<organism evidence="1 2">
    <name type="scientific">Oceanithermus desulfurans NBRC 100063</name>
    <dbReference type="NCBI Taxonomy" id="1227550"/>
    <lineage>
        <taxon>Bacteria</taxon>
        <taxon>Thermotogati</taxon>
        <taxon>Deinococcota</taxon>
        <taxon>Deinococci</taxon>
        <taxon>Thermales</taxon>
        <taxon>Thermaceae</taxon>
        <taxon>Oceanithermus</taxon>
    </lineage>
</organism>
<accession>A0A511RMP6</accession>
<sequence>MSTTRPQPLGDAVLDLRPGDRLFDPQAHKGYLIYGIRIYDDYDHGMLDTYFDLIAEDGTHVVLQGLAISRWEKL</sequence>
<dbReference type="OrthoDB" id="9842920at2"/>
<dbReference type="EMBL" id="BJXN01000028">
    <property type="protein sequence ID" value="GEM90914.1"/>
    <property type="molecule type" value="Genomic_DNA"/>
</dbReference>
<gene>
    <name evidence="1" type="ORF">ODE01S_23480</name>
</gene>
<protein>
    <submittedName>
        <fullName evidence="1">Uncharacterized protein</fullName>
    </submittedName>
</protein>
<evidence type="ECO:0000313" key="2">
    <source>
        <dbReference type="Proteomes" id="UP000321827"/>
    </source>
</evidence>
<proteinExistence type="predicted"/>
<evidence type="ECO:0000313" key="1">
    <source>
        <dbReference type="EMBL" id="GEM90914.1"/>
    </source>
</evidence>
<dbReference type="Proteomes" id="UP000321827">
    <property type="component" value="Unassembled WGS sequence"/>
</dbReference>
<dbReference type="RefSeq" id="WP_147149097.1">
    <property type="nucleotide sequence ID" value="NZ_BJXN01000028.1"/>
</dbReference>
<name>A0A511RMP6_9DEIN</name>
<reference evidence="1 2" key="1">
    <citation type="submission" date="2019-07" db="EMBL/GenBank/DDBJ databases">
        <title>Whole genome shotgun sequence of Oceanithermus desulfurans NBRC 100063.</title>
        <authorList>
            <person name="Hosoyama A."/>
            <person name="Uohara A."/>
            <person name="Ohji S."/>
            <person name="Ichikawa N."/>
        </authorList>
    </citation>
    <scope>NUCLEOTIDE SEQUENCE [LARGE SCALE GENOMIC DNA]</scope>
    <source>
        <strain evidence="1 2">NBRC 100063</strain>
    </source>
</reference>